<dbReference type="RefSeq" id="WP_239166825.1">
    <property type="nucleotide sequence ID" value="NZ_BOMO01000152.1"/>
</dbReference>
<dbReference type="EMBL" id="PVMZ01000027">
    <property type="protein sequence ID" value="PRX12599.1"/>
    <property type="molecule type" value="Genomic_DNA"/>
</dbReference>
<sequence length="81" mass="9136">MSGAIGSGADHQADPAGYDCRACEKPWPCDPAREYLLSTTPDPVQLNMRLWLELETAAGVLRHEPPAELFERFLKWARREP</sequence>
<protein>
    <recommendedName>
        <fullName evidence="3">Flavin reductase</fullName>
    </recommendedName>
</protein>
<keyword evidence="2" id="KW-1185">Reference proteome</keyword>
<evidence type="ECO:0008006" key="3">
    <source>
        <dbReference type="Google" id="ProtNLM"/>
    </source>
</evidence>
<proteinExistence type="predicted"/>
<accession>A0A2T0JX68</accession>
<dbReference type="AlphaFoldDB" id="A0A2T0JX68"/>
<dbReference type="Proteomes" id="UP000239415">
    <property type="component" value="Unassembled WGS sequence"/>
</dbReference>
<gene>
    <name evidence="1" type="ORF">CLV67_12722</name>
</gene>
<reference evidence="1 2" key="1">
    <citation type="submission" date="2018-03" db="EMBL/GenBank/DDBJ databases">
        <title>Genomic Encyclopedia of Archaeal and Bacterial Type Strains, Phase II (KMG-II): from individual species to whole genera.</title>
        <authorList>
            <person name="Goeker M."/>
        </authorList>
    </citation>
    <scope>NUCLEOTIDE SEQUENCE [LARGE SCALE GENOMIC DNA]</scope>
    <source>
        <strain evidence="1 2">DSM 43146</strain>
    </source>
</reference>
<comment type="caution">
    <text evidence="1">The sequence shown here is derived from an EMBL/GenBank/DDBJ whole genome shotgun (WGS) entry which is preliminary data.</text>
</comment>
<organism evidence="1 2">
    <name type="scientific">Actinoplanes italicus</name>
    <dbReference type="NCBI Taxonomy" id="113567"/>
    <lineage>
        <taxon>Bacteria</taxon>
        <taxon>Bacillati</taxon>
        <taxon>Actinomycetota</taxon>
        <taxon>Actinomycetes</taxon>
        <taxon>Micromonosporales</taxon>
        <taxon>Micromonosporaceae</taxon>
        <taxon>Actinoplanes</taxon>
    </lineage>
</organism>
<evidence type="ECO:0000313" key="1">
    <source>
        <dbReference type="EMBL" id="PRX12599.1"/>
    </source>
</evidence>
<evidence type="ECO:0000313" key="2">
    <source>
        <dbReference type="Proteomes" id="UP000239415"/>
    </source>
</evidence>
<name>A0A2T0JX68_9ACTN</name>